<dbReference type="AlphaFoldDB" id="A0A135L3M9"/>
<keyword evidence="1" id="KW-1133">Transmembrane helix</keyword>
<dbReference type="EMBL" id="LSKU01000001">
    <property type="protein sequence ID" value="KXG43634.1"/>
    <property type="molecule type" value="Genomic_DNA"/>
</dbReference>
<feature type="transmembrane region" description="Helical" evidence="1">
    <location>
        <begin position="60"/>
        <end position="85"/>
    </location>
</feature>
<gene>
    <name evidence="2" type="ORF">U473_06095</name>
</gene>
<feature type="transmembrane region" description="Helical" evidence="1">
    <location>
        <begin position="35"/>
        <end position="54"/>
    </location>
</feature>
<evidence type="ECO:0000313" key="3">
    <source>
        <dbReference type="Proteomes" id="UP000070352"/>
    </source>
</evidence>
<keyword evidence="1" id="KW-0812">Transmembrane</keyword>
<dbReference type="RefSeq" id="WP_068724379.1">
    <property type="nucleotide sequence ID" value="NZ_LSKU01000001.1"/>
</dbReference>
<organism evidence="2 3">
    <name type="scientific">Tepidibacillus decaturensis</name>
    <dbReference type="NCBI Taxonomy" id="1413211"/>
    <lineage>
        <taxon>Bacteria</taxon>
        <taxon>Bacillati</taxon>
        <taxon>Bacillota</taxon>
        <taxon>Bacilli</taxon>
        <taxon>Bacillales</taxon>
        <taxon>Bacillaceae</taxon>
        <taxon>Tepidibacillus</taxon>
    </lineage>
</organism>
<keyword evidence="3" id="KW-1185">Reference proteome</keyword>
<sequence>MLYFIITIGLSYLFYRQGIRYLFKSRLLSDNRSEHFAYIFLMLSGVALGEYLSLTVIESFFNYLTTWEMIVITTFVSISSGEYVYYRNNKLVQRVVMNEKK</sequence>
<proteinExistence type="predicted"/>
<evidence type="ECO:0000256" key="1">
    <source>
        <dbReference type="SAM" id="Phobius"/>
    </source>
</evidence>
<protein>
    <submittedName>
        <fullName evidence="2">Uncharacterized protein</fullName>
    </submittedName>
</protein>
<name>A0A135L3M9_9BACI</name>
<evidence type="ECO:0000313" key="2">
    <source>
        <dbReference type="EMBL" id="KXG43634.1"/>
    </source>
</evidence>
<accession>A0A135L3M9</accession>
<keyword evidence="1" id="KW-0472">Membrane</keyword>
<dbReference type="Proteomes" id="UP000070352">
    <property type="component" value="Unassembled WGS sequence"/>
</dbReference>
<feature type="transmembrane region" description="Helical" evidence="1">
    <location>
        <begin position="6"/>
        <end position="23"/>
    </location>
</feature>
<comment type="caution">
    <text evidence="2">The sequence shown here is derived from an EMBL/GenBank/DDBJ whole genome shotgun (WGS) entry which is preliminary data.</text>
</comment>
<dbReference type="OrthoDB" id="9927308at2"/>
<reference evidence="2 3" key="1">
    <citation type="submission" date="2016-02" db="EMBL/GenBank/DDBJ databases">
        <title>Draft Genome for Tepidibacillus decaturensis nov. sp. Strain Z9, an Anaerobic, Moderately Thermophilic and Heterotrophic Bacterium from Deep Subsurface of the Illinois Basin, USA.</title>
        <authorList>
            <person name="Dong Y."/>
            <person name="Chang J.Y."/>
            <person name="Sanford R."/>
            <person name="Fouke B.W."/>
        </authorList>
    </citation>
    <scope>NUCLEOTIDE SEQUENCE [LARGE SCALE GENOMIC DNA]</scope>
    <source>
        <strain evidence="2 3">Z9</strain>
    </source>
</reference>